<keyword evidence="10" id="KW-0472">Membrane</keyword>
<dbReference type="OrthoDB" id="1470350at2759"/>
<keyword evidence="5 12" id="KW-0479">Metal-binding</keyword>
<dbReference type="PANTHER" id="PTHR24302">
    <property type="entry name" value="CYTOCHROME P450 FAMILY 3"/>
    <property type="match status" value="1"/>
</dbReference>
<reference evidence="13 14" key="1">
    <citation type="submission" date="2018-04" db="EMBL/GenBank/DDBJ databases">
        <title>The genome of golden apple snail Pomacea canaliculata provides insight into stress tolerance and invasive adaptation.</title>
        <authorList>
            <person name="Liu C."/>
            <person name="Liu B."/>
            <person name="Ren Y."/>
            <person name="Zhang Y."/>
            <person name="Wang H."/>
            <person name="Li S."/>
            <person name="Jiang F."/>
            <person name="Yin L."/>
            <person name="Zhang G."/>
            <person name="Qian W."/>
            <person name="Fan W."/>
        </authorList>
    </citation>
    <scope>NUCLEOTIDE SEQUENCE [LARGE SCALE GENOMIC DNA]</scope>
    <source>
        <strain evidence="13">SZHN2017</strain>
        <tissue evidence="13">Muscle</tissue>
    </source>
</reference>
<evidence type="ECO:0000256" key="6">
    <source>
        <dbReference type="ARBA" id="ARBA00022824"/>
    </source>
</evidence>
<keyword evidence="8 12" id="KW-0408">Iron</keyword>
<dbReference type="Gene3D" id="1.10.630.10">
    <property type="entry name" value="Cytochrome P450"/>
    <property type="match status" value="3"/>
</dbReference>
<evidence type="ECO:0000313" key="14">
    <source>
        <dbReference type="Proteomes" id="UP000245119"/>
    </source>
</evidence>
<evidence type="ECO:0000256" key="2">
    <source>
        <dbReference type="ARBA" id="ARBA00004586"/>
    </source>
</evidence>
<keyword evidence="4 12" id="KW-0349">Heme</keyword>
<evidence type="ECO:0000313" key="13">
    <source>
        <dbReference type="EMBL" id="PVD38379.1"/>
    </source>
</evidence>
<comment type="cofactor">
    <cofactor evidence="1 12">
        <name>heme</name>
        <dbReference type="ChEBI" id="CHEBI:30413"/>
    </cofactor>
</comment>
<dbReference type="EMBL" id="PZQS01000001">
    <property type="protein sequence ID" value="PVD38379.1"/>
    <property type="molecule type" value="Genomic_DNA"/>
</dbReference>
<dbReference type="InterPro" id="IPR001128">
    <property type="entry name" value="Cyt_P450"/>
</dbReference>
<dbReference type="Pfam" id="PF00067">
    <property type="entry name" value="p450"/>
    <property type="match status" value="4"/>
</dbReference>
<dbReference type="InterPro" id="IPR036396">
    <property type="entry name" value="Cyt_P450_sf"/>
</dbReference>
<comment type="caution">
    <text evidence="13">The sequence shown here is derived from an EMBL/GenBank/DDBJ whole genome shotgun (WGS) entry which is preliminary data.</text>
</comment>
<evidence type="ECO:0000256" key="5">
    <source>
        <dbReference type="ARBA" id="ARBA00022723"/>
    </source>
</evidence>
<comment type="similarity">
    <text evidence="3">Belongs to the cytochrome P450 family.</text>
</comment>
<dbReference type="Proteomes" id="UP000245119">
    <property type="component" value="Linkage Group LG1"/>
</dbReference>
<evidence type="ECO:0000256" key="4">
    <source>
        <dbReference type="ARBA" id="ARBA00022617"/>
    </source>
</evidence>
<dbReference type="GO" id="GO:0005789">
    <property type="term" value="C:endoplasmic reticulum membrane"/>
    <property type="evidence" value="ECO:0007669"/>
    <property type="project" value="UniProtKB-SubCell"/>
</dbReference>
<dbReference type="AlphaFoldDB" id="A0A2T7PY96"/>
<dbReference type="GO" id="GO:0008395">
    <property type="term" value="F:steroid hydroxylase activity"/>
    <property type="evidence" value="ECO:0007669"/>
    <property type="project" value="TreeGrafter"/>
</dbReference>
<evidence type="ECO:0000256" key="1">
    <source>
        <dbReference type="ARBA" id="ARBA00001971"/>
    </source>
</evidence>
<evidence type="ECO:0000256" key="10">
    <source>
        <dbReference type="ARBA" id="ARBA00023136"/>
    </source>
</evidence>
<dbReference type="GO" id="GO:0020037">
    <property type="term" value="F:heme binding"/>
    <property type="evidence" value="ECO:0007669"/>
    <property type="project" value="InterPro"/>
</dbReference>
<dbReference type="PROSITE" id="PS00086">
    <property type="entry name" value="CYTOCHROME_P450"/>
    <property type="match status" value="2"/>
</dbReference>
<dbReference type="FunFam" id="1.10.630.10:FF:000003">
    <property type="entry name" value="cytochrome P450 3A12-like isoform X2"/>
    <property type="match status" value="1"/>
</dbReference>
<evidence type="ECO:0000256" key="8">
    <source>
        <dbReference type="ARBA" id="ARBA00023004"/>
    </source>
</evidence>
<organism evidence="13 14">
    <name type="scientific">Pomacea canaliculata</name>
    <name type="common">Golden apple snail</name>
    <dbReference type="NCBI Taxonomy" id="400727"/>
    <lineage>
        <taxon>Eukaryota</taxon>
        <taxon>Metazoa</taxon>
        <taxon>Spiralia</taxon>
        <taxon>Lophotrochozoa</taxon>
        <taxon>Mollusca</taxon>
        <taxon>Gastropoda</taxon>
        <taxon>Caenogastropoda</taxon>
        <taxon>Architaenioglossa</taxon>
        <taxon>Ampullarioidea</taxon>
        <taxon>Ampullariidae</taxon>
        <taxon>Pomacea</taxon>
    </lineage>
</organism>
<gene>
    <name evidence="13" type="ORF">C0Q70_00993</name>
</gene>
<dbReference type="InterPro" id="IPR002401">
    <property type="entry name" value="Cyt_P450_E_grp-I"/>
</dbReference>
<name>A0A2T7PY96_POMCA</name>
<keyword evidence="14" id="KW-1185">Reference proteome</keyword>
<comment type="function">
    <text evidence="11">Cytochromes P450 are a group of heme-thiolate monooxygenases. They oxidize a variety of structurally unrelated compounds, including steroids, fatty acids, and xenobiotics.</text>
</comment>
<keyword evidence="6" id="KW-0256">Endoplasmic reticulum</keyword>
<dbReference type="PRINTS" id="PR00385">
    <property type="entry name" value="P450"/>
</dbReference>
<dbReference type="SUPFAM" id="SSF48264">
    <property type="entry name" value="Cytochrome P450"/>
    <property type="match status" value="2"/>
</dbReference>
<evidence type="ECO:0000256" key="11">
    <source>
        <dbReference type="ARBA" id="ARBA00043906"/>
    </source>
</evidence>
<comment type="subcellular location">
    <subcellularLocation>
        <location evidence="2">Endoplasmic reticulum membrane</location>
    </subcellularLocation>
</comment>
<evidence type="ECO:0000256" key="9">
    <source>
        <dbReference type="ARBA" id="ARBA00023033"/>
    </source>
</evidence>
<protein>
    <recommendedName>
        <fullName evidence="15">Cytochrome P450</fullName>
    </recommendedName>
</protein>
<feature type="binding site" description="axial binding residue" evidence="12">
    <location>
        <position position="361"/>
    </location>
    <ligand>
        <name>heme</name>
        <dbReference type="ChEBI" id="CHEBI:30413"/>
    </ligand>
    <ligandPart>
        <name>Fe</name>
        <dbReference type="ChEBI" id="CHEBI:18248"/>
    </ligandPart>
</feature>
<dbReference type="GO" id="GO:0016705">
    <property type="term" value="F:oxidoreductase activity, acting on paired donors, with incorporation or reduction of molecular oxygen"/>
    <property type="evidence" value="ECO:0007669"/>
    <property type="project" value="InterPro"/>
</dbReference>
<dbReference type="STRING" id="400727.A0A2T7PY96"/>
<keyword evidence="7" id="KW-0560">Oxidoreductase</keyword>
<dbReference type="PRINTS" id="PR00463">
    <property type="entry name" value="EP450I"/>
</dbReference>
<evidence type="ECO:0000256" key="12">
    <source>
        <dbReference type="PIRSR" id="PIRSR602401-1"/>
    </source>
</evidence>
<evidence type="ECO:0008006" key="15">
    <source>
        <dbReference type="Google" id="ProtNLM"/>
    </source>
</evidence>
<dbReference type="InterPro" id="IPR017972">
    <property type="entry name" value="Cyt_P450_CS"/>
</dbReference>
<evidence type="ECO:0000256" key="3">
    <source>
        <dbReference type="ARBA" id="ARBA00010617"/>
    </source>
</evidence>
<sequence>MFFQSSLDVQTVDRSCHSERNNLSAREIQKGLFFARGSDWRRIRNIVTPTFSAGKLKLMEYYINRCSTDLATNIEEISQTGGLVDAKEYFGAYTMDAIAGTAFGLVVNSQKDLSEPFVTNAKKIMTGGGRLSILGVILILVPRLAPVLHFLKRKFFMEETVQFFLQSIYRMMEERKQDQLNQRKPDFLQLLLNAEATEDFPLTTGSEKRLTKEEIAGQAFIFFVAGYETTSTALQYLFYNLAKFPELQERIVDEIENIVGDRTPTYDDVGKLKLLEQTIYETLRLYPPVSVITRVASETVTINGLKIEKGTGVMIPICDISRDPEYFPDPLDFKPERFSDSNKGEMNPVSFLPFGFGPRLCVGMRLALLEVKMAAVHVLRKVRCVWTDDLPETMTFRATGGLLHPEKPIKIKVELRQPRHALPHATHDEITTPRRNVVNDINAEVNRVHLINAKGAQWRRIRKLLTSAFTTSKLRQFEPWINRCCTDLVANFEGMIRKDERIDVKNPCSVQKQADFLQMILTYERSEDGEQPHVEQKSMSRLEILGQAFLFFVAAYETTSSTLQFMAYCLARHPDIQQKILQEIEIELSDVVNRLASETVTIKGVTIPAGGGVIVPIIQVLQDPEYFPEPDKFIPERFLTENKANINPISYLAFGFGPRLCIGRRLALLEVKMAMVHVLRKMQFVKTDDLPDTLNFKSGTSLSPTEKPLMVKAVLRKSAVLD</sequence>
<dbReference type="CDD" id="cd11055">
    <property type="entry name" value="CYP3A-like"/>
    <property type="match status" value="1"/>
</dbReference>
<dbReference type="PANTHER" id="PTHR24302:SF15">
    <property type="entry name" value="FATTY-ACID PEROXYGENASE"/>
    <property type="match status" value="1"/>
</dbReference>
<dbReference type="InterPro" id="IPR050705">
    <property type="entry name" value="Cytochrome_P450_3A"/>
</dbReference>
<evidence type="ECO:0000256" key="7">
    <source>
        <dbReference type="ARBA" id="ARBA00023002"/>
    </source>
</evidence>
<accession>A0A2T7PY96</accession>
<keyword evidence="9" id="KW-0503">Monooxygenase</keyword>
<dbReference type="GO" id="GO:0005506">
    <property type="term" value="F:iron ion binding"/>
    <property type="evidence" value="ECO:0007669"/>
    <property type="project" value="InterPro"/>
</dbReference>
<proteinExistence type="inferred from homology"/>